<dbReference type="InterPro" id="IPR020616">
    <property type="entry name" value="Thiolase_N"/>
</dbReference>
<dbReference type="Proteomes" id="UP001633002">
    <property type="component" value="Unassembled WGS sequence"/>
</dbReference>
<feature type="active site" description="Proton acceptor" evidence="5">
    <location>
        <position position="360"/>
    </location>
</feature>
<feature type="active site" description="Acyl-thioester intermediate" evidence="5">
    <location>
        <position position="99"/>
    </location>
</feature>
<evidence type="ECO:0000256" key="4">
    <source>
        <dbReference type="ARBA" id="ARBA00052235"/>
    </source>
</evidence>
<dbReference type="InterPro" id="IPR020613">
    <property type="entry name" value="Thiolase_CS"/>
</dbReference>
<dbReference type="InterPro" id="IPR020617">
    <property type="entry name" value="Thiolase_C"/>
</dbReference>
<dbReference type="EMBL" id="JBJQOH010000004">
    <property type="protein sequence ID" value="KAL3687214.1"/>
    <property type="molecule type" value="Genomic_DNA"/>
</dbReference>
<dbReference type="Pfam" id="PF00108">
    <property type="entry name" value="Thiolase_N"/>
    <property type="match status" value="1"/>
</dbReference>
<dbReference type="PIRSF" id="PIRSF000429">
    <property type="entry name" value="Ac-CoA_Ac_transf"/>
    <property type="match status" value="1"/>
</dbReference>
<feature type="domain" description="Thiolase N-terminal" evidence="7">
    <location>
        <begin position="15"/>
        <end position="272"/>
    </location>
</feature>
<dbReference type="AlphaFoldDB" id="A0ABD3HCZ6"/>
<evidence type="ECO:0000259" key="7">
    <source>
        <dbReference type="Pfam" id="PF00108"/>
    </source>
</evidence>
<comment type="similarity">
    <text evidence="1 6">Belongs to the thiolase-like superfamily. Thiolase family.</text>
</comment>
<proteinExistence type="inferred from homology"/>
<dbReference type="PANTHER" id="PTHR18919:SF161">
    <property type="entry name" value="ACETYL-COA ACETYLTRANSFERASE 2"/>
    <property type="match status" value="1"/>
</dbReference>
<evidence type="ECO:0000259" key="8">
    <source>
        <dbReference type="Pfam" id="PF02803"/>
    </source>
</evidence>
<dbReference type="SUPFAM" id="SSF53901">
    <property type="entry name" value="Thiolase-like"/>
    <property type="match status" value="2"/>
</dbReference>
<dbReference type="InterPro" id="IPR002155">
    <property type="entry name" value="Thiolase"/>
</dbReference>
<evidence type="ECO:0000313" key="9">
    <source>
        <dbReference type="EMBL" id="KAL3687214.1"/>
    </source>
</evidence>
<name>A0ABD3HCZ6_9MARC</name>
<evidence type="ECO:0000256" key="6">
    <source>
        <dbReference type="RuleBase" id="RU003557"/>
    </source>
</evidence>
<dbReference type="CDD" id="cd00751">
    <property type="entry name" value="thiolase"/>
    <property type="match status" value="1"/>
</dbReference>
<gene>
    <name evidence="9" type="ORF">R1sor_013523</name>
</gene>
<keyword evidence="2 6" id="KW-0808">Transferase</keyword>
<evidence type="ECO:0000256" key="3">
    <source>
        <dbReference type="ARBA" id="ARBA00023315"/>
    </source>
</evidence>
<dbReference type="FunFam" id="3.40.47.10:FF:000007">
    <property type="entry name" value="acetyl-CoA acetyltransferase, mitochondrial"/>
    <property type="match status" value="1"/>
</dbReference>
<dbReference type="PANTHER" id="PTHR18919">
    <property type="entry name" value="ACETYL-COA C-ACYLTRANSFERASE"/>
    <property type="match status" value="1"/>
</dbReference>
<dbReference type="GO" id="GO:0003985">
    <property type="term" value="F:acetyl-CoA C-acetyltransferase activity"/>
    <property type="evidence" value="ECO:0007669"/>
    <property type="project" value="UniProtKB-EC"/>
</dbReference>
<dbReference type="NCBIfam" id="TIGR01930">
    <property type="entry name" value="AcCoA-C-Actrans"/>
    <property type="match status" value="1"/>
</dbReference>
<feature type="domain" description="Thiolase C-terminal" evidence="8">
    <location>
        <begin position="282"/>
        <end position="402"/>
    </location>
</feature>
<keyword evidence="3 6" id="KW-0012">Acyltransferase</keyword>
<dbReference type="Gene3D" id="3.40.47.10">
    <property type="match status" value="1"/>
</dbReference>
<sequence length="449" mass="45918">MAPTTDEATIAPRDVCIVGIARTPMGGQSGSLSSLSATQLGSIAIKAALQRAGVDAAAVEEVYFGNVLSANLGQAPARQAAIGAGLPHSVVCTTLNKVCASGMKAAMLAAQSIQLGQNEVVIAGGMESMSNAPYYLPKARTGYRMGHGEVVDGMIKDGLWDVYSDKGMGVCGELCAENHSISRAQQDDYSIQSYERAIAATNAGVFQWEVVPVEVPGARGKPSVIVAKDDGVDKLDAAKLRKLRPAFKEGGTVTAGNASSISDGAAALVLVSGKYALEKGLTVIAKVRGYADAEQAPELFTTSPALAIPKAVKRAGIDASQVDFYEINEAFSVVALANQKLLGLDSAKVNVHGGAVSLGHPLGCSGARIIVTLLGVLKAKQGTYGVAGVCNGGGGASALVVELTPTFAASPALQYSKVQAEEASCSVSVGLSASESLSLYSRIQLQESG</sequence>
<feature type="active site" description="Proton acceptor" evidence="5">
    <location>
        <position position="390"/>
    </location>
</feature>
<dbReference type="InterPro" id="IPR016039">
    <property type="entry name" value="Thiolase-like"/>
</dbReference>
<reference evidence="9 10" key="1">
    <citation type="submission" date="2024-09" db="EMBL/GenBank/DDBJ databases">
        <title>Chromosome-scale assembly of Riccia sorocarpa.</title>
        <authorList>
            <person name="Paukszto L."/>
        </authorList>
    </citation>
    <scope>NUCLEOTIDE SEQUENCE [LARGE SCALE GENOMIC DNA]</scope>
    <source>
        <strain evidence="9">LP-2024</strain>
        <tissue evidence="9">Aerial parts of the thallus</tissue>
    </source>
</reference>
<comment type="catalytic activity">
    <reaction evidence="4">
        <text>2 acetyl-CoA = acetoacetyl-CoA + CoA</text>
        <dbReference type="Rhea" id="RHEA:21036"/>
        <dbReference type="ChEBI" id="CHEBI:57286"/>
        <dbReference type="ChEBI" id="CHEBI:57287"/>
        <dbReference type="ChEBI" id="CHEBI:57288"/>
        <dbReference type="EC" id="2.3.1.9"/>
    </reaction>
    <physiologicalReaction direction="left-to-right" evidence="4">
        <dbReference type="Rhea" id="RHEA:21037"/>
    </physiologicalReaction>
</comment>
<protein>
    <submittedName>
        <fullName evidence="9">Uncharacterized protein</fullName>
    </submittedName>
</protein>
<dbReference type="InterPro" id="IPR020610">
    <property type="entry name" value="Thiolase_AS"/>
</dbReference>
<organism evidence="9 10">
    <name type="scientific">Riccia sorocarpa</name>
    <dbReference type="NCBI Taxonomy" id="122646"/>
    <lineage>
        <taxon>Eukaryota</taxon>
        <taxon>Viridiplantae</taxon>
        <taxon>Streptophyta</taxon>
        <taxon>Embryophyta</taxon>
        <taxon>Marchantiophyta</taxon>
        <taxon>Marchantiopsida</taxon>
        <taxon>Marchantiidae</taxon>
        <taxon>Marchantiales</taxon>
        <taxon>Ricciaceae</taxon>
        <taxon>Riccia</taxon>
    </lineage>
</organism>
<dbReference type="PROSITE" id="PS00099">
    <property type="entry name" value="THIOLASE_3"/>
    <property type="match status" value="1"/>
</dbReference>
<evidence type="ECO:0000313" key="10">
    <source>
        <dbReference type="Proteomes" id="UP001633002"/>
    </source>
</evidence>
<dbReference type="PROSITE" id="PS00737">
    <property type="entry name" value="THIOLASE_2"/>
    <property type="match status" value="1"/>
</dbReference>
<evidence type="ECO:0000256" key="1">
    <source>
        <dbReference type="ARBA" id="ARBA00010982"/>
    </source>
</evidence>
<evidence type="ECO:0000256" key="2">
    <source>
        <dbReference type="ARBA" id="ARBA00022679"/>
    </source>
</evidence>
<evidence type="ECO:0000256" key="5">
    <source>
        <dbReference type="PIRSR" id="PIRSR000429-1"/>
    </source>
</evidence>
<dbReference type="Pfam" id="PF02803">
    <property type="entry name" value="Thiolase_C"/>
    <property type="match status" value="1"/>
</dbReference>
<comment type="caution">
    <text evidence="9">The sequence shown here is derived from an EMBL/GenBank/DDBJ whole genome shotgun (WGS) entry which is preliminary data.</text>
</comment>
<accession>A0ABD3HCZ6</accession>
<keyword evidence="10" id="KW-1185">Reference proteome</keyword>